<dbReference type="AlphaFoldDB" id="E2S573"/>
<reference evidence="1 2" key="1">
    <citation type="submission" date="2010-08" db="EMBL/GenBank/DDBJ databases">
        <authorList>
            <person name="Muzny D."/>
            <person name="Qin X."/>
            <person name="Buhay C."/>
            <person name="Dugan-Rocha S."/>
            <person name="Ding Y."/>
            <person name="Chen G."/>
            <person name="Hawes A."/>
            <person name="Holder M."/>
            <person name="Jhangiani S."/>
            <person name="Johnson A."/>
            <person name="Khan Z."/>
            <person name="Li Z."/>
            <person name="Liu W."/>
            <person name="Liu X."/>
            <person name="Perez L."/>
            <person name="Shen H."/>
            <person name="Wang Q."/>
            <person name="Watt J."/>
            <person name="Xi L."/>
            <person name="Xin Y."/>
            <person name="Zhou J."/>
            <person name="Deng J."/>
            <person name="Jiang H."/>
            <person name="Liu Y."/>
            <person name="Qu J."/>
            <person name="Song X.-Z."/>
            <person name="Zhang L."/>
            <person name="Villasana D."/>
            <person name="Johnson A."/>
            <person name="Liu J."/>
            <person name="Liyanage D."/>
            <person name="Lorensuhewa L."/>
            <person name="Robinson T."/>
            <person name="Song A."/>
            <person name="Song B.-B."/>
            <person name="Dinh H."/>
            <person name="Thornton R."/>
            <person name="Coyle M."/>
            <person name="Francisco L."/>
            <person name="Jackson L."/>
            <person name="Javaid M."/>
            <person name="Korchina V."/>
            <person name="Kovar C."/>
            <person name="Mata R."/>
            <person name="Mathew T."/>
            <person name="Ngo R."/>
            <person name="Nguyen L."/>
            <person name="Nguyen N."/>
            <person name="Okwuonu G."/>
            <person name="Ongeri F."/>
            <person name="Pham C."/>
            <person name="Simmons D."/>
            <person name="Wilczek-Boney K."/>
            <person name="Hale W."/>
            <person name="Jakkamsetti A."/>
            <person name="Pham P."/>
            <person name="Ruth R."/>
            <person name="San Lucas F."/>
            <person name="Warren J."/>
            <person name="Zhang J."/>
            <person name="Zhao Z."/>
            <person name="Zhou C."/>
            <person name="Zhu D."/>
            <person name="Lee S."/>
            <person name="Bess C."/>
            <person name="Blankenburg K."/>
            <person name="Forbes L."/>
            <person name="Fu Q."/>
            <person name="Gubbala S."/>
            <person name="Hirani K."/>
            <person name="Jayaseelan J.C."/>
            <person name="Lara F."/>
            <person name="Munidasa M."/>
            <person name="Palculict T."/>
            <person name="Patil S."/>
            <person name="Pu L.-L."/>
            <person name="Saada N."/>
            <person name="Tang L."/>
            <person name="Weissenberger G."/>
            <person name="Zhu Y."/>
            <person name="Hemphill L."/>
            <person name="Shang Y."/>
            <person name="Youmans B."/>
            <person name="Ayvaz T."/>
            <person name="Ross M."/>
            <person name="Santibanez J."/>
            <person name="Aqrawi P."/>
            <person name="Gross S."/>
            <person name="Joshi V."/>
            <person name="Fowler G."/>
            <person name="Nazareth L."/>
            <person name="Reid J."/>
            <person name="Worley K."/>
            <person name="Petrosino J."/>
            <person name="Highlander S."/>
            <person name="Gibbs R."/>
        </authorList>
    </citation>
    <scope>NUCLEOTIDE SEQUENCE [LARGE SCALE GENOMIC DNA]</scope>
    <source>
        <strain evidence="1 2">ATCC 33035</strain>
    </source>
</reference>
<dbReference type="HOGENOM" id="CLU_3250187_0_0_11"/>
<evidence type="ECO:0000313" key="1">
    <source>
        <dbReference type="EMBL" id="EFQ80509.1"/>
    </source>
</evidence>
<gene>
    <name evidence="1" type="ORF">HMPREF0305_11675</name>
</gene>
<organism evidence="1 2">
    <name type="scientific">Corynebacterium pseudogenitalium ATCC 33035</name>
    <dbReference type="NCBI Taxonomy" id="525264"/>
    <lineage>
        <taxon>Bacteria</taxon>
        <taxon>Bacillati</taxon>
        <taxon>Actinomycetota</taxon>
        <taxon>Actinomycetes</taxon>
        <taxon>Mycobacteriales</taxon>
        <taxon>Corynebacteriaceae</taxon>
        <taxon>Corynebacterium</taxon>
    </lineage>
</organism>
<keyword evidence="2" id="KW-1185">Reference proteome</keyword>
<accession>E2S573</accession>
<protein>
    <submittedName>
        <fullName evidence="1">Uncharacterized protein</fullName>
    </submittedName>
</protein>
<evidence type="ECO:0000313" key="2">
    <source>
        <dbReference type="Proteomes" id="UP000003020"/>
    </source>
</evidence>
<dbReference type="Proteomes" id="UP000003020">
    <property type="component" value="Unassembled WGS sequence"/>
</dbReference>
<dbReference type="EMBL" id="ABYQ02000011">
    <property type="protein sequence ID" value="EFQ80509.1"/>
    <property type="molecule type" value="Genomic_DNA"/>
</dbReference>
<sequence>MLFQFSEAYGVERVGEWKVFLAEFTTLQKMFCKLQVSVDSEQ</sequence>
<proteinExistence type="predicted"/>
<name>E2S573_9CORY</name>
<comment type="caution">
    <text evidence="1">The sequence shown here is derived from an EMBL/GenBank/DDBJ whole genome shotgun (WGS) entry which is preliminary data.</text>
</comment>